<dbReference type="SUPFAM" id="SSF51735">
    <property type="entry name" value="NAD(P)-binding Rossmann-fold domains"/>
    <property type="match status" value="1"/>
</dbReference>
<evidence type="ECO:0000256" key="2">
    <source>
        <dbReference type="ARBA" id="ARBA00023002"/>
    </source>
</evidence>
<feature type="region of interest" description="Disordered" evidence="3">
    <location>
        <begin position="1"/>
        <end position="47"/>
    </location>
</feature>
<feature type="region of interest" description="Disordered" evidence="3">
    <location>
        <begin position="92"/>
        <end position="145"/>
    </location>
</feature>
<protein>
    <submittedName>
        <fullName evidence="4">Uncharacterized protein</fullName>
    </submittedName>
</protein>
<dbReference type="PANTHER" id="PTHR42760">
    <property type="entry name" value="SHORT-CHAIN DEHYDROGENASES/REDUCTASES FAMILY MEMBER"/>
    <property type="match status" value="1"/>
</dbReference>
<dbReference type="InterPro" id="IPR036291">
    <property type="entry name" value="NAD(P)-bd_dom_sf"/>
</dbReference>
<accession>A0ABR4BNG5</accession>
<dbReference type="Gene3D" id="3.40.50.720">
    <property type="entry name" value="NAD(P)-binding Rossmann-like Domain"/>
    <property type="match status" value="1"/>
</dbReference>
<dbReference type="InterPro" id="IPR002347">
    <property type="entry name" value="SDR_fam"/>
</dbReference>
<dbReference type="EMBL" id="JBHFEH010000002">
    <property type="protein sequence ID" value="KAL2058366.1"/>
    <property type="molecule type" value="Genomic_DNA"/>
</dbReference>
<feature type="compositionally biased region" description="Pro residues" evidence="3">
    <location>
        <begin position="105"/>
        <end position="122"/>
    </location>
</feature>
<proteinExistence type="inferred from homology"/>
<keyword evidence="5" id="KW-1185">Reference proteome</keyword>
<dbReference type="PANTHER" id="PTHR42760:SF115">
    <property type="entry name" value="3-OXOACYL-[ACYL-CARRIER-PROTEIN] REDUCTASE FABG"/>
    <property type="match status" value="1"/>
</dbReference>
<comment type="caution">
    <text evidence="4">The sequence shown here is derived from an EMBL/GenBank/DDBJ whole genome shotgun (WGS) entry which is preliminary data.</text>
</comment>
<keyword evidence="2" id="KW-0560">Oxidoreductase</keyword>
<organism evidence="4 5">
    <name type="scientific">Lepraria finkii</name>
    <dbReference type="NCBI Taxonomy" id="1340010"/>
    <lineage>
        <taxon>Eukaryota</taxon>
        <taxon>Fungi</taxon>
        <taxon>Dikarya</taxon>
        <taxon>Ascomycota</taxon>
        <taxon>Pezizomycotina</taxon>
        <taxon>Lecanoromycetes</taxon>
        <taxon>OSLEUM clade</taxon>
        <taxon>Lecanoromycetidae</taxon>
        <taxon>Lecanorales</taxon>
        <taxon>Lecanorineae</taxon>
        <taxon>Stereocaulaceae</taxon>
        <taxon>Lepraria</taxon>
    </lineage>
</organism>
<name>A0ABR4BNG5_9LECA</name>
<gene>
    <name evidence="4" type="ORF">ABVK25_001094</name>
</gene>
<evidence type="ECO:0000313" key="4">
    <source>
        <dbReference type="EMBL" id="KAL2058366.1"/>
    </source>
</evidence>
<feature type="compositionally biased region" description="Low complexity" evidence="3">
    <location>
        <begin position="126"/>
        <end position="144"/>
    </location>
</feature>
<evidence type="ECO:0000313" key="5">
    <source>
        <dbReference type="Proteomes" id="UP001590951"/>
    </source>
</evidence>
<dbReference type="Pfam" id="PF00106">
    <property type="entry name" value="adh_short"/>
    <property type="match status" value="1"/>
</dbReference>
<sequence length="208" mass="21869">MSPSVEKTVNAQADRTSKSSNNDLFRQGGFCPPDGQLGSVATGNNSSEFTLAPQNVQQQSSIKGKAFLVTGGGQGHGLAMAERLFEAGGIAHPRTGQSSLLPRPTLNPPIPTSTPSKKPPQPSRLAASPTQAPSTTAKSTSAKSQELERLTSAIANTHSRIDGLIAAAAIQHRIYPAIEYTIEDIRAMLDINFTGAFMTATAVAKRMI</sequence>
<feature type="compositionally biased region" description="Polar residues" evidence="3">
    <location>
        <begin position="1"/>
        <end position="24"/>
    </location>
</feature>
<reference evidence="4 5" key="1">
    <citation type="submission" date="2024-09" db="EMBL/GenBank/DDBJ databases">
        <title>Rethinking Asexuality: The Enigmatic Case of Functional Sexual Genes in Lepraria (Stereocaulaceae).</title>
        <authorList>
            <person name="Doellman M."/>
            <person name="Sun Y."/>
            <person name="Barcenas-Pena A."/>
            <person name="Lumbsch H.T."/>
            <person name="Grewe F."/>
        </authorList>
    </citation>
    <scope>NUCLEOTIDE SEQUENCE [LARGE SCALE GENOMIC DNA]</scope>
    <source>
        <strain evidence="4 5">Grewe 0041</strain>
    </source>
</reference>
<comment type="similarity">
    <text evidence="1">Belongs to the short-chain dehydrogenases/reductases (SDR) family.</text>
</comment>
<evidence type="ECO:0000256" key="3">
    <source>
        <dbReference type="SAM" id="MobiDB-lite"/>
    </source>
</evidence>
<evidence type="ECO:0000256" key="1">
    <source>
        <dbReference type="ARBA" id="ARBA00006484"/>
    </source>
</evidence>
<dbReference type="Proteomes" id="UP001590951">
    <property type="component" value="Unassembled WGS sequence"/>
</dbReference>